<dbReference type="OrthoDB" id="9801249at2"/>
<feature type="domain" description="Tryptophan synthase beta chain-like PALP" evidence="7">
    <location>
        <begin position="25"/>
        <end position="332"/>
    </location>
</feature>
<dbReference type="Gene3D" id="3.40.50.1100">
    <property type="match status" value="2"/>
</dbReference>
<evidence type="ECO:0000256" key="5">
    <source>
        <dbReference type="PIRSR" id="PIRSR006278-2"/>
    </source>
</evidence>
<feature type="active site" description="Nucleophile" evidence="4">
    <location>
        <position position="91"/>
    </location>
</feature>
<evidence type="ECO:0000313" key="8">
    <source>
        <dbReference type="EMBL" id="TFB56739.1"/>
    </source>
</evidence>
<dbReference type="AlphaFoldDB" id="A0A4R8UK87"/>
<dbReference type="PANTHER" id="PTHR43780">
    <property type="entry name" value="1-AMINOCYCLOPROPANE-1-CARBOXYLATE DEAMINASE-RELATED"/>
    <property type="match status" value="1"/>
</dbReference>
<proteinExistence type="inferred from homology"/>
<evidence type="ECO:0000256" key="6">
    <source>
        <dbReference type="SAM" id="MobiDB-lite"/>
    </source>
</evidence>
<accession>A0A4R8UK87</accession>
<dbReference type="PANTHER" id="PTHR43780:SF2">
    <property type="entry name" value="1-AMINOCYCLOPROPANE-1-CARBOXYLATE DEAMINASE-RELATED"/>
    <property type="match status" value="1"/>
</dbReference>
<reference evidence="8 9" key="1">
    <citation type="submission" date="2019-03" db="EMBL/GenBank/DDBJ databases">
        <title>Genomics of glacier-inhabiting Cryobacterium strains.</title>
        <authorList>
            <person name="Liu Q."/>
            <person name="Xin Y.-H."/>
        </authorList>
    </citation>
    <scope>NUCLEOTIDE SEQUENCE [LARGE SCALE GENOMIC DNA]</scope>
    <source>
        <strain evidence="8 9">Sr47</strain>
    </source>
</reference>
<keyword evidence="3 5" id="KW-0663">Pyridoxal phosphate</keyword>
<organism evidence="8 9">
    <name type="scientific">Cryobacterium tagatosivorans</name>
    <dbReference type="NCBI Taxonomy" id="1259199"/>
    <lineage>
        <taxon>Bacteria</taxon>
        <taxon>Bacillati</taxon>
        <taxon>Actinomycetota</taxon>
        <taxon>Actinomycetes</taxon>
        <taxon>Micrococcales</taxon>
        <taxon>Microbacteriaceae</taxon>
        <taxon>Cryobacterium</taxon>
    </lineage>
</organism>
<comment type="cofactor">
    <cofactor evidence="1">
        <name>pyridoxal 5'-phosphate</name>
        <dbReference type="ChEBI" id="CHEBI:597326"/>
    </cofactor>
</comment>
<sequence length="370" mass="38755">MNATEAVQDRIATGRAALARLPHVSLAALPTPLDACPRLTEALAGPTILIKRDDCTGLAFGGNKVRQHEYVLGSAIAAGADCLVQGSASQSNHSRQLAAAGAKLGLETFLLPKLDAMSSPLQGNYLLDHLLGATIIPIAAEQSTIEAKAALVTRLRAEGRTPYVTGMGSDDALALAAVAYVDAVFEIVEQLPEGRTLDWIYTASQGSTQAGLLVGCELLGLPTRVVGVSPMSDSHEAYIAPSGVLDLVRQTASALGFESRVTLDDILADSDFVGPGYGQVNDATIEAIRTLASVEGVLLDPVYTGKAFAALLSHTRAGRFTADETVVFLHTGGLPGIFAYSDELAHPYRGITQPPESGGTPKKSREEPRE</sequence>
<comment type="similarity">
    <text evidence="2">Belongs to the ACC deaminase/D-cysteine desulfhydrase family.</text>
</comment>
<dbReference type="GO" id="GO:1901605">
    <property type="term" value="P:alpha-amino acid metabolic process"/>
    <property type="evidence" value="ECO:0007669"/>
    <property type="project" value="UniProtKB-ARBA"/>
</dbReference>
<dbReference type="Proteomes" id="UP000297866">
    <property type="component" value="Unassembled WGS sequence"/>
</dbReference>
<evidence type="ECO:0000256" key="2">
    <source>
        <dbReference type="ARBA" id="ARBA00008639"/>
    </source>
</evidence>
<dbReference type="PIRSF" id="PIRSF006278">
    <property type="entry name" value="ACCD_DCysDesulf"/>
    <property type="match status" value="1"/>
</dbReference>
<feature type="region of interest" description="Disordered" evidence="6">
    <location>
        <begin position="348"/>
        <end position="370"/>
    </location>
</feature>
<dbReference type="RefSeq" id="WP_134486734.1">
    <property type="nucleotide sequence ID" value="NZ_SOEZ01000006.1"/>
</dbReference>
<dbReference type="SUPFAM" id="SSF53686">
    <property type="entry name" value="Tryptophan synthase beta subunit-like PLP-dependent enzymes"/>
    <property type="match status" value="1"/>
</dbReference>
<evidence type="ECO:0000256" key="3">
    <source>
        <dbReference type="ARBA" id="ARBA00022898"/>
    </source>
</evidence>
<comment type="caution">
    <text evidence="8">The sequence shown here is derived from an EMBL/GenBank/DDBJ whole genome shotgun (WGS) entry which is preliminary data.</text>
</comment>
<dbReference type="GO" id="GO:0019148">
    <property type="term" value="F:D-cysteine desulfhydrase activity"/>
    <property type="evidence" value="ECO:0007669"/>
    <property type="project" value="TreeGrafter"/>
</dbReference>
<keyword evidence="9" id="KW-1185">Reference proteome</keyword>
<dbReference type="InterPro" id="IPR036052">
    <property type="entry name" value="TrpB-like_PALP_sf"/>
</dbReference>
<name>A0A4R8UK87_9MICO</name>
<feature type="modified residue" description="N6-(pyridoxal phosphate)lysine" evidence="5">
    <location>
        <position position="64"/>
    </location>
</feature>
<evidence type="ECO:0000313" key="9">
    <source>
        <dbReference type="Proteomes" id="UP000297866"/>
    </source>
</evidence>
<gene>
    <name evidence="8" type="ORF">E3O23_00540</name>
</gene>
<evidence type="ECO:0000259" key="7">
    <source>
        <dbReference type="Pfam" id="PF00291"/>
    </source>
</evidence>
<dbReference type="InterPro" id="IPR027278">
    <property type="entry name" value="ACCD_DCysDesulf"/>
</dbReference>
<protein>
    <submittedName>
        <fullName evidence="8">D-cysteine desulfhydrase family protein</fullName>
    </submittedName>
</protein>
<evidence type="ECO:0000256" key="1">
    <source>
        <dbReference type="ARBA" id="ARBA00001933"/>
    </source>
</evidence>
<dbReference type="EMBL" id="SOEZ01000006">
    <property type="protein sequence ID" value="TFB56739.1"/>
    <property type="molecule type" value="Genomic_DNA"/>
</dbReference>
<dbReference type="Pfam" id="PF00291">
    <property type="entry name" value="PALP"/>
    <property type="match status" value="1"/>
</dbReference>
<dbReference type="InterPro" id="IPR001926">
    <property type="entry name" value="TrpB-like_PALP"/>
</dbReference>
<evidence type="ECO:0000256" key="4">
    <source>
        <dbReference type="PIRSR" id="PIRSR006278-1"/>
    </source>
</evidence>